<keyword evidence="4 9" id="KW-0812">Transmembrane</keyword>
<dbReference type="Proteomes" id="UP000680365">
    <property type="component" value="Unassembled WGS sequence"/>
</dbReference>
<dbReference type="Pfam" id="PF00344">
    <property type="entry name" value="SecY"/>
    <property type="match status" value="1"/>
</dbReference>
<gene>
    <name evidence="9" type="primary">secY</name>
    <name evidence="11" type="ORF">VAMP_34n44</name>
</gene>
<feature type="transmembrane region" description="Helical" evidence="9">
    <location>
        <begin position="402"/>
        <end position="424"/>
    </location>
</feature>
<keyword evidence="7 9" id="KW-0811">Translocation</keyword>
<evidence type="ECO:0000256" key="9">
    <source>
        <dbReference type="HAMAP-Rule" id="MF_01465"/>
    </source>
</evidence>
<evidence type="ECO:0000256" key="10">
    <source>
        <dbReference type="RuleBase" id="RU004349"/>
    </source>
</evidence>
<comment type="caution">
    <text evidence="11">The sequence shown here is derived from an EMBL/GenBank/DDBJ whole genome shotgun (WGS) entry which is preliminary data.</text>
</comment>
<reference evidence="11 12" key="1">
    <citation type="journal article" date="2021" name="Nat. Commun.">
        <title>Reductive evolution and unique predatory mode in the CPR bacterium Vampirococcus lugosii.</title>
        <authorList>
            <person name="Moreira D."/>
            <person name="Zivanovic Y."/>
            <person name="Lopez-Archilla A.I."/>
            <person name="Iniesto M."/>
            <person name="Lopez-Garcia P."/>
        </authorList>
    </citation>
    <scope>NUCLEOTIDE SEQUENCE [LARGE SCALE GENOMIC DNA]</scope>
    <source>
        <strain evidence="11">Chiprana</strain>
    </source>
</reference>
<evidence type="ECO:0000256" key="2">
    <source>
        <dbReference type="ARBA" id="ARBA00005751"/>
    </source>
</evidence>
<dbReference type="PANTHER" id="PTHR10906">
    <property type="entry name" value="SECY/SEC61-ALPHA FAMILY MEMBER"/>
    <property type="match status" value="1"/>
</dbReference>
<comment type="subunit">
    <text evidence="9">Component of the Sec protein translocase complex. Heterotrimer consisting of SecY, SecE and SecG subunits. The heterotrimers can form oligomers, although 1 heterotrimer is thought to be able to translocate proteins. Interacts with the ribosome. Interacts with SecDF, and other proteins may be involved. Interacts with SecA.</text>
</comment>
<keyword evidence="8 9" id="KW-0472">Membrane</keyword>
<evidence type="ECO:0000256" key="1">
    <source>
        <dbReference type="ARBA" id="ARBA00004141"/>
    </source>
</evidence>
<feature type="transmembrane region" description="Helical" evidence="9">
    <location>
        <begin position="188"/>
        <end position="207"/>
    </location>
</feature>
<organism evidence="11 12">
    <name type="scientific">Candidatus Vampirococcus lugosii</name>
    <dbReference type="NCBI Taxonomy" id="2789015"/>
    <lineage>
        <taxon>Bacteria</taxon>
        <taxon>Candidatus Absconditibacteriota</taxon>
        <taxon>Vampirococcus</taxon>
    </lineage>
</organism>
<dbReference type="NCBIfam" id="TIGR00967">
    <property type="entry name" value="3a0501s007"/>
    <property type="match status" value="1"/>
</dbReference>
<dbReference type="InterPro" id="IPR023201">
    <property type="entry name" value="SecY_dom_sf"/>
</dbReference>
<evidence type="ECO:0000256" key="8">
    <source>
        <dbReference type="ARBA" id="ARBA00023136"/>
    </source>
</evidence>
<dbReference type="Gene3D" id="1.10.3370.10">
    <property type="entry name" value="SecY subunit domain"/>
    <property type="match status" value="1"/>
</dbReference>
<keyword evidence="9" id="KW-1003">Cell membrane</keyword>
<dbReference type="InterPro" id="IPR030659">
    <property type="entry name" value="SecY_CS"/>
</dbReference>
<dbReference type="RefSeq" id="WP_213348790.1">
    <property type="nucleotide sequence ID" value="NZ_JAEDAM010000020.1"/>
</dbReference>
<dbReference type="EMBL" id="JAEDAM010000020">
    <property type="protein sequence ID" value="MBS8121885.1"/>
    <property type="molecule type" value="Genomic_DNA"/>
</dbReference>
<sequence>MFKIFNYFGEIWQSSTILNKLLFILYILIIYRLLVFLPVPFIDIHELMNTLENNSASGSGETGGLEFFAMLMGGSLEQFSIIAVGLIPFINASIIMQLLTAVLPKLEELKEQGDVGTMKIQQYTRYLTLPLAFVQSYGMVFLMNSVLGGTVIDTSFLNITLAAFTMTVATMFLIWLGELITEKGLANGISLLIFSSIVSGISSQVYSHSSGGFNIMSIIFTLLVVLILIVLAVFLIKTKKEIPIVYSRQGQVQDTATLPIPLNPVGMVPIIFAIAFITFPYLLSQIVLRYSTNSEIVNNIANWITNNLSIYSEQPSVIAILVYFLLIVLFTFFYTIIIFNPERISDNIQKRGGFIPGIRPGEETSKYINSTLYHLCLWGGVGLGIIGIYSYIIYYIPFIEQGSIPVVVQGAGIIIIVGVVQDIINKLNAQLSMEKYDKI</sequence>
<dbReference type="PRINTS" id="PR00303">
    <property type="entry name" value="SECYTRNLCASE"/>
</dbReference>
<dbReference type="PROSITE" id="PS00755">
    <property type="entry name" value="SECY_1"/>
    <property type="match status" value="1"/>
</dbReference>
<evidence type="ECO:0000256" key="7">
    <source>
        <dbReference type="ARBA" id="ARBA00023010"/>
    </source>
</evidence>
<dbReference type="SUPFAM" id="SSF103491">
    <property type="entry name" value="Preprotein translocase SecY subunit"/>
    <property type="match status" value="1"/>
</dbReference>
<feature type="transmembrane region" description="Helical" evidence="9">
    <location>
        <begin position="155"/>
        <end position="176"/>
    </location>
</feature>
<name>A0ABS5QKZ0_9BACT</name>
<feature type="transmembrane region" description="Helical" evidence="9">
    <location>
        <begin position="21"/>
        <end position="42"/>
    </location>
</feature>
<evidence type="ECO:0000256" key="4">
    <source>
        <dbReference type="ARBA" id="ARBA00022692"/>
    </source>
</evidence>
<feature type="transmembrane region" description="Helical" evidence="9">
    <location>
        <begin position="123"/>
        <end position="143"/>
    </location>
</feature>
<protein>
    <recommendedName>
        <fullName evidence="9">Protein translocase subunit SecY</fullName>
    </recommendedName>
</protein>
<dbReference type="InterPro" id="IPR026593">
    <property type="entry name" value="SecY"/>
</dbReference>
<feature type="transmembrane region" description="Helical" evidence="9">
    <location>
        <begin position="375"/>
        <end position="396"/>
    </location>
</feature>
<comment type="subcellular location">
    <subcellularLocation>
        <location evidence="9">Cell membrane</location>
        <topology evidence="9">Multi-pass membrane protein</topology>
    </subcellularLocation>
    <subcellularLocation>
        <location evidence="1">Membrane</location>
        <topology evidence="1">Multi-pass membrane protein</topology>
    </subcellularLocation>
</comment>
<feature type="transmembrane region" description="Helical" evidence="9">
    <location>
        <begin position="79"/>
        <end position="103"/>
    </location>
</feature>
<dbReference type="PIRSF" id="PIRSF004557">
    <property type="entry name" value="SecY"/>
    <property type="match status" value="1"/>
</dbReference>
<accession>A0ABS5QKZ0</accession>
<keyword evidence="12" id="KW-1185">Reference proteome</keyword>
<comment type="similarity">
    <text evidence="2 9 10">Belongs to the SecY/SEC61-alpha family.</text>
</comment>
<evidence type="ECO:0000256" key="5">
    <source>
        <dbReference type="ARBA" id="ARBA00022927"/>
    </source>
</evidence>
<keyword evidence="6 9" id="KW-1133">Transmembrane helix</keyword>
<feature type="transmembrane region" description="Helical" evidence="9">
    <location>
        <begin position="213"/>
        <end position="236"/>
    </location>
</feature>
<proteinExistence type="inferred from homology"/>
<comment type="function">
    <text evidence="9">The central subunit of the protein translocation channel SecYEG. Consists of two halves formed by TMs 1-5 and 6-10. These two domains form a lateral gate at the front which open onto the bilayer between TMs 2 and 7, and are clamped together by SecE at the back. The channel is closed by both a pore ring composed of hydrophobic SecY resides and a short helix (helix 2A) on the extracellular side of the membrane which forms a plug. The plug probably moves laterally to allow the channel to open. The ring and the pore may move independently.</text>
</comment>
<dbReference type="HAMAP" id="MF_01465">
    <property type="entry name" value="SecY"/>
    <property type="match status" value="1"/>
</dbReference>
<keyword evidence="3 9" id="KW-0813">Transport</keyword>
<feature type="transmembrane region" description="Helical" evidence="9">
    <location>
        <begin position="317"/>
        <end position="339"/>
    </location>
</feature>
<evidence type="ECO:0000256" key="6">
    <source>
        <dbReference type="ARBA" id="ARBA00022989"/>
    </source>
</evidence>
<evidence type="ECO:0000256" key="3">
    <source>
        <dbReference type="ARBA" id="ARBA00022448"/>
    </source>
</evidence>
<dbReference type="InterPro" id="IPR002208">
    <property type="entry name" value="SecY/SEC61-alpha"/>
</dbReference>
<evidence type="ECO:0000313" key="12">
    <source>
        <dbReference type="Proteomes" id="UP000680365"/>
    </source>
</evidence>
<keyword evidence="5 9" id="KW-0653">Protein transport</keyword>
<feature type="transmembrane region" description="Helical" evidence="9">
    <location>
        <begin position="257"/>
        <end position="283"/>
    </location>
</feature>
<evidence type="ECO:0000313" key="11">
    <source>
        <dbReference type="EMBL" id="MBS8121885.1"/>
    </source>
</evidence>